<dbReference type="Proteomes" id="UP000644756">
    <property type="component" value="Unassembled WGS sequence"/>
</dbReference>
<protein>
    <recommendedName>
        <fullName evidence="1">ThuA-like domain-containing protein</fullName>
    </recommendedName>
</protein>
<accession>A0A917FLK7</accession>
<dbReference type="PANTHER" id="PTHR40469">
    <property type="entry name" value="SECRETED GLYCOSYL HYDROLASE"/>
    <property type="match status" value="1"/>
</dbReference>
<dbReference type="Pfam" id="PF06283">
    <property type="entry name" value="ThuA"/>
    <property type="match status" value="1"/>
</dbReference>
<keyword evidence="3" id="KW-1185">Reference proteome</keyword>
<dbReference type="Gene3D" id="3.40.50.880">
    <property type="match status" value="1"/>
</dbReference>
<dbReference type="PANTHER" id="PTHR40469:SF2">
    <property type="entry name" value="GALACTOSE-BINDING DOMAIN-LIKE SUPERFAMILY PROTEIN"/>
    <property type="match status" value="1"/>
</dbReference>
<gene>
    <name evidence="2" type="ORF">GCM10010916_07340</name>
</gene>
<name>A0A917FLK7_9BACL</name>
<organism evidence="2 3">
    <name type="scientific">Paenibacillus abyssi</name>
    <dbReference type="NCBI Taxonomy" id="1340531"/>
    <lineage>
        <taxon>Bacteria</taxon>
        <taxon>Bacillati</taxon>
        <taxon>Bacillota</taxon>
        <taxon>Bacilli</taxon>
        <taxon>Bacillales</taxon>
        <taxon>Paenibacillaceae</taxon>
        <taxon>Paenibacillus</taxon>
    </lineage>
</organism>
<dbReference type="RefSeq" id="WP_188529112.1">
    <property type="nucleotide sequence ID" value="NZ_BMGR01000002.1"/>
</dbReference>
<reference evidence="2" key="2">
    <citation type="submission" date="2020-09" db="EMBL/GenBank/DDBJ databases">
        <authorList>
            <person name="Sun Q."/>
            <person name="Zhou Y."/>
        </authorList>
    </citation>
    <scope>NUCLEOTIDE SEQUENCE</scope>
    <source>
        <strain evidence="2">CGMCC 1.12987</strain>
    </source>
</reference>
<evidence type="ECO:0000313" key="2">
    <source>
        <dbReference type="EMBL" id="GGF92488.1"/>
    </source>
</evidence>
<dbReference type="SUPFAM" id="SSF52317">
    <property type="entry name" value="Class I glutamine amidotransferase-like"/>
    <property type="match status" value="1"/>
</dbReference>
<reference evidence="2" key="1">
    <citation type="journal article" date="2014" name="Int. J. Syst. Evol. Microbiol.">
        <title>Complete genome sequence of Corynebacterium casei LMG S-19264T (=DSM 44701T), isolated from a smear-ripened cheese.</title>
        <authorList>
            <consortium name="US DOE Joint Genome Institute (JGI-PGF)"/>
            <person name="Walter F."/>
            <person name="Albersmeier A."/>
            <person name="Kalinowski J."/>
            <person name="Ruckert C."/>
        </authorList>
    </citation>
    <scope>NUCLEOTIDE SEQUENCE</scope>
    <source>
        <strain evidence="2">CGMCC 1.12987</strain>
    </source>
</reference>
<dbReference type="AlphaFoldDB" id="A0A917FLK7"/>
<dbReference type="InterPro" id="IPR029010">
    <property type="entry name" value="ThuA-like"/>
</dbReference>
<evidence type="ECO:0000259" key="1">
    <source>
        <dbReference type="Pfam" id="PF06283"/>
    </source>
</evidence>
<dbReference type="EMBL" id="BMGR01000002">
    <property type="protein sequence ID" value="GGF92488.1"/>
    <property type="molecule type" value="Genomic_DNA"/>
</dbReference>
<feature type="domain" description="ThuA-like" evidence="1">
    <location>
        <begin position="26"/>
        <end position="211"/>
    </location>
</feature>
<evidence type="ECO:0000313" key="3">
    <source>
        <dbReference type="Proteomes" id="UP000644756"/>
    </source>
</evidence>
<dbReference type="InterPro" id="IPR029062">
    <property type="entry name" value="Class_I_gatase-like"/>
</dbReference>
<proteinExistence type="predicted"/>
<comment type="caution">
    <text evidence="2">The sequence shown here is derived from an EMBL/GenBank/DDBJ whole genome shotgun (WGS) entry which is preliminary data.</text>
</comment>
<sequence>MATTGKPAALLLGDMELAPYHPLEAVQDEIRGVVEAEGYTLQISTDYDQLRADSIQAYDLILSYTDCWNEHPPVTREQAAGLLAYVSGGGSLLVLHTGISLQSRHEMSALFGAKFTGHPPFRELSFRVEDQDHPIMQGIDPFSLADEPYEFDFSPFVDTQVLLSYEDGEKRRPAAWAHEFGLGHVVYLMPGHQKEAFQHPMVRKLIANAVKVLSSGE</sequence>